<gene>
    <name evidence="5" type="ORF">Uis4E_0025</name>
</gene>
<feature type="compositionally biased region" description="Basic and acidic residues" evidence="3">
    <location>
        <begin position="363"/>
        <end position="383"/>
    </location>
</feature>
<proteinExistence type="predicted"/>
<dbReference type="Pfam" id="PF13228">
    <property type="entry name" value="DUF4037"/>
    <property type="match status" value="1"/>
</dbReference>
<dbReference type="SMART" id="SM00028">
    <property type="entry name" value="TPR"/>
    <property type="match status" value="4"/>
</dbReference>
<feature type="domain" description="DUF4037" evidence="4">
    <location>
        <begin position="652"/>
        <end position="754"/>
    </location>
</feature>
<dbReference type="PANTHER" id="PTHR45641">
    <property type="entry name" value="TETRATRICOPEPTIDE REPEAT PROTEIN (AFU_ORTHOLOGUE AFUA_6G03870)"/>
    <property type="match status" value="1"/>
</dbReference>
<comment type="caution">
    <text evidence="5">The sequence shown here is derived from an EMBL/GenBank/DDBJ whole genome shotgun (WGS) entry which is preliminary data.</text>
</comment>
<protein>
    <submittedName>
        <fullName evidence="5">Tetratricopeptide repeat-containing protein</fullName>
    </submittedName>
</protein>
<organism evidence="5 6">
    <name type="scientific">Bifidobacterium parmae</name>
    <dbReference type="NCBI Taxonomy" id="361854"/>
    <lineage>
        <taxon>Bacteria</taxon>
        <taxon>Bacillati</taxon>
        <taxon>Actinomycetota</taxon>
        <taxon>Actinomycetes</taxon>
        <taxon>Bifidobacteriales</taxon>
        <taxon>Bifidobacteriaceae</taxon>
        <taxon>Bifidobacterium</taxon>
    </lineage>
</organism>
<feature type="compositionally biased region" description="Low complexity" evidence="3">
    <location>
        <begin position="391"/>
        <end position="423"/>
    </location>
</feature>
<feature type="compositionally biased region" description="Low complexity" evidence="3">
    <location>
        <begin position="55"/>
        <end position="77"/>
    </location>
</feature>
<keyword evidence="2" id="KW-0802">TPR repeat</keyword>
<evidence type="ECO:0000256" key="1">
    <source>
        <dbReference type="ARBA" id="ARBA00022737"/>
    </source>
</evidence>
<keyword evidence="1" id="KW-0677">Repeat</keyword>
<name>A0A2N5J648_9BIFI</name>
<evidence type="ECO:0000313" key="5">
    <source>
        <dbReference type="EMBL" id="PLS29684.1"/>
    </source>
</evidence>
<evidence type="ECO:0000256" key="3">
    <source>
        <dbReference type="SAM" id="MobiDB-lite"/>
    </source>
</evidence>
<dbReference type="InterPro" id="IPR019734">
    <property type="entry name" value="TPR_rpt"/>
</dbReference>
<dbReference type="AlphaFoldDB" id="A0A2N5J648"/>
<dbReference type="Proteomes" id="UP000235034">
    <property type="component" value="Unassembled WGS sequence"/>
</dbReference>
<feature type="region of interest" description="Disordered" evidence="3">
    <location>
        <begin position="346"/>
        <end position="481"/>
    </location>
</feature>
<dbReference type="PANTHER" id="PTHR45641:SF19">
    <property type="entry name" value="NEPHROCYSTIN-3"/>
    <property type="match status" value="1"/>
</dbReference>
<dbReference type="Pfam" id="PF13424">
    <property type="entry name" value="TPR_12"/>
    <property type="match status" value="2"/>
</dbReference>
<dbReference type="InterPro" id="IPR011990">
    <property type="entry name" value="TPR-like_helical_dom_sf"/>
</dbReference>
<sequence length="857" mass="91270">MADDAVDADAIDSMESFAGDSAMNPDLEAALERMAAKHAHDFDAPQHGNADDKCTTATKNTAATESSASDDAGDTDASTRTFDVNGFLTGLDAIFAAHDAAEKAGPYLEQAAVDAENAGDEAGLLTVLNETMGFYRSQGRHEENQWIVQRAIELALHMGLEGTEAWATTLINCATAMRAAKRYDQSEDLYRQALACAERNYDPTDRRLAALHNNLSMLYSETDRIDKAEAELREALRIIESSSVNPDADIDVASSHTNLALVLLQEGKLEEADRHAAKALEIYATGHLEHSAHYASALAGLAQVRYAEHRYADAVAYYRRALAVIEECYGTDTDYYRITEANLKEAETKAGADDASLPPAGGRWREAPEGGQRTDVRAADADHPQSAPRTAPASGSGNGAASSLPPASGSGNSSLPPSGSGNSPLPPAGGRWREAPEGGQRTGARTTNVDHPQSAPRTAPASGSGNEASSPLPPSGSGDAAPISGLKLAKAYWEEIGRPMVRAKYPEYADRIAAGLVGHGSECYGFDDAYSHDHDFGPRFCLWLTDDDYAAIGARLQADYDALPRDFRGYVRPSATADEPTDTTSATATSTTATADIAATAQTTPTVPTAPSPLTPRAQGAFRRDGVFRIGDFFESITGYRKAPAADAPHEWLMLDEATLAAATNGHVFADPLGAFSETRQGFKDMPEDVRLALVSKRLGMIAQAGQYNLPRSLKRGDGAAAWLAISEFVDAAASLVFLVNKPMIAGYLPYYKWRFAALRKLSGGMFARLGDVCGKLESVMRLASAACYGGAGFGEGGKGSAPAAETIGRLVEEVAASIVKELRRDGLTRSDETFLEWQRPYVEEHIASDAACLHSL</sequence>
<dbReference type="SUPFAM" id="SSF48452">
    <property type="entry name" value="TPR-like"/>
    <property type="match status" value="1"/>
</dbReference>
<feature type="region of interest" description="Disordered" evidence="3">
    <location>
        <begin position="1"/>
        <end position="77"/>
    </location>
</feature>
<keyword evidence="6" id="KW-1185">Reference proteome</keyword>
<evidence type="ECO:0000259" key="4">
    <source>
        <dbReference type="Pfam" id="PF13228"/>
    </source>
</evidence>
<evidence type="ECO:0000256" key="2">
    <source>
        <dbReference type="ARBA" id="ARBA00022803"/>
    </source>
</evidence>
<dbReference type="Gene3D" id="1.25.40.10">
    <property type="entry name" value="Tetratricopeptide repeat domain"/>
    <property type="match status" value="2"/>
</dbReference>
<evidence type="ECO:0000313" key="6">
    <source>
        <dbReference type="Proteomes" id="UP000235034"/>
    </source>
</evidence>
<accession>A0A2N5J648</accession>
<dbReference type="EMBL" id="NMWT01000001">
    <property type="protein sequence ID" value="PLS29684.1"/>
    <property type="molecule type" value="Genomic_DNA"/>
</dbReference>
<reference evidence="5 6" key="1">
    <citation type="submission" date="2017-07" db="EMBL/GenBank/DDBJ databases">
        <title>Bifidobacterium novel species.</title>
        <authorList>
            <person name="Lugli G.A."/>
            <person name="Milani C."/>
            <person name="Duranti S."/>
            <person name="Mangifesta M."/>
        </authorList>
    </citation>
    <scope>NUCLEOTIDE SEQUENCE [LARGE SCALE GENOMIC DNA]</scope>
    <source>
        <strain evidence="5 6">77</strain>
    </source>
</reference>
<feature type="compositionally biased region" description="Acidic residues" evidence="3">
    <location>
        <begin position="1"/>
        <end position="12"/>
    </location>
</feature>
<dbReference type="InterPro" id="IPR025117">
    <property type="entry name" value="DUF4037"/>
</dbReference>
<feature type="compositionally biased region" description="Basic and acidic residues" evidence="3">
    <location>
        <begin position="30"/>
        <end position="54"/>
    </location>
</feature>